<dbReference type="GO" id="GO:0006384">
    <property type="term" value="P:transcription initiation at RNA polymerase III promoter"/>
    <property type="evidence" value="ECO:0007669"/>
    <property type="project" value="InterPro"/>
</dbReference>
<comment type="caution">
    <text evidence="9">The sequence shown here is derived from an EMBL/GenBank/DDBJ whole genome shotgun (WGS) entry which is preliminary data.</text>
</comment>
<keyword evidence="4" id="KW-0240">DNA-directed RNA polymerase</keyword>
<evidence type="ECO:0000256" key="7">
    <source>
        <dbReference type="SAM" id="MobiDB-lite"/>
    </source>
</evidence>
<evidence type="ECO:0000313" key="10">
    <source>
        <dbReference type="Proteomes" id="UP000238479"/>
    </source>
</evidence>
<keyword evidence="10" id="KW-1185">Reference proteome</keyword>
<comment type="similarity">
    <text evidence="2">Belongs to the eukaryotic RPC9 RNA polymerase subunit family.</text>
</comment>
<protein>
    <recommendedName>
        <fullName evidence="3">DNA-directed RNA polymerase III subunit RPC9</fullName>
    </recommendedName>
</protein>
<dbReference type="InterPro" id="IPR038324">
    <property type="entry name" value="Rpb4/RPC9_sf"/>
</dbReference>
<keyword evidence="5" id="KW-0804">Transcription</keyword>
<feature type="region of interest" description="Disordered" evidence="7">
    <location>
        <begin position="133"/>
        <end position="159"/>
    </location>
</feature>
<dbReference type="EMBL" id="PDCK01000044">
    <property type="protein sequence ID" value="PRQ25172.1"/>
    <property type="molecule type" value="Genomic_DNA"/>
</dbReference>
<dbReference type="OMA" id="VMIINLR"/>
<dbReference type="Gene3D" id="1.20.1250.40">
    <property type="match status" value="1"/>
</dbReference>
<organism evidence="9 10">
    <name type="scientific">Rosa chinensis</name>
    <name type="common">China rose</name>
    <dbReference type="NCBI Taxonomy" id="74649"/>
    <lineage>
        <taxon>Eukaryota</taxon>
        <taxon>Viridiplantae</taxon>
        <taxon>Streptophyta</taxon>
        <taxon>Embryophyta</taxon>
        <taxon>Tracheophyta</taxon>
        <taxon>Spermatophyta</taxon>
        <taxon>Magnoliopsida</taxon>
        <taxon>eudicotyledons</taxon>
        <taxon>Gunneridae</taxon>
        <taxon>Pentapetalae</taxon>
        <taxon>rosids</taxon>
        <taxon>fabids</taxon>
        <taxon>Rosales</taxon>
        <taxon>Rosaceae</taxon>
        <taxon>Rosoideae</taxon>
        <taxon>Rosoideae incertae sedis</taxon>
        <taxon>Rosa</taxon>
    </lineage>
</organism>
<evidence type="ECO:0000256" key="6">
    <source>
        <dbReference type="ARBA" id="ARBA00023242"/>
    </source>
</evidence>
<dbReference type="GO" id="GO:0000166">
    <property type="term" value="F:nucleotide binding"/>
    <property type="evidence" value="ECO:0007669"/>
    <property type="project" value="InterPro"/>
</dbReference>
<evidence type="ECO:0000259" key="8">
    <source>
        <dbReference type="SMART" id="SM00657"/>
    </source>
</evidence>
<reference evidence="9 10" key="1">
    <citation type="journal article" date="2018" name="Nat. Genet.">
        <title>The Rosa genome provides new insights in the design of modern roses.</title>
        <authorList>
            <person name="Bendahmane M."/>
        </authorList>
    </citation>
    <scope>NUCLEOTIDE SEQUENCE [LARGE SCALE GENOMIC DNA]</scope>
    <source>
        <strain evidence="10">cv. Old Blush</strain>
    </source>
</reference>
<dbReference type="InterPro" id="IPR038846">
    <property type="entry name" value="RPC9"/>
</dbReference>
<evidence type="ECO:0000256" key="5">
    <source>
        <dbReference type="ARBA" id="ARBA00023163"/>
    </source>
</evidence>
<dbReference type="SUPFAM" id="SSF47819">
    <property type="entry name" value="HRDC-like"/>
    <property type="match status" value="1"/>
</dbReference>
<keyword evidence="6" id="KW-0539">Nucleus</keyword>
<evidence type="ECO:0000313" key="9">
    <source>
        <dbReference type="EMBL" id="PRQ25172.1"/>
    </source>
</evidence>
<evidence type="ECO:0000256" key="2">
    <source>
        <dbReference type="ARBA" id="ARBA00006898"/>
    </source>
</evidence>
<evidence type="ECO:0000256" key="3">
    <source>
        <dbReference type="ARBA" id="ARBA00016672"/>
    </source>
</evidence>
<dbReference type="GO" id="GO:0005666">
    <property type="term" value="C:RNA polymerase III complex"/>
    <property type="evidence" value="ECO:0007669"/>
    <property type="project" value="InterPro"/>
</dbReference>
<dbReference type="OrthoDB" id="1746530at2759"/>
<evidence type="ECO:0000256" key="1">
    <source>
        <dbReference type="ARBA" id="ARBA00004123"/>
    </source>
</evidence>
<dbReference type="SMART" id="SM00657">
    <property type="entry name" value="RPOL4c"/>
    <property type="match status" value="1"/>
</dbReference>
<dbReference type="Proteomes" id="UP000238479">
    <property type="component" value="Chromosome 6"/>
</dbReference>
<accession>A0A2P6PTB4</accession>
<dbReference type="InterPro" id="IPR010997">
    <property type="entry name" value="HRDC-like_sf"/>
</dbReference>
<name>A0A2P6PTB4_ROSCH</name>
<gene>
    <name evidence="9" type="ORF">RchiOBHm_Chr6g0280701</name>
</gene>
<dbReference type="Gramene" id="PRQ25172">
    <property type="protein sequence ID" value="PRQ25172"/>
    <property type="gene ID" value="RchiOBHm_Chr6g0280701"/>
</dbReference>
<dbReference type="InterPro" id="IPR006590">
    <property type="entry name" value="RNA_pol_Rpb4/RPC9_core"/>
</dbReference>
<sequence length="159" mass="17769">MKILKADVGALDNFEVLEFLKSKGASKNDLSRVARVTQSEYKVFDYLVDTPAGTHTRESVEEFKEKCRQYDLGNDKILNIINTRPASVVEIYAIVEDNADELVELVAEVLTPPTVPSPKPEADTNEIDAETMNVEQIEQNDGNKEKPEFGEAPMEPLNI</sequence>
<evidence type="ECO:0000256" key="4">
    <source>
        <dbReference type="ARBA" id="ARBA00022478"/>
    </source>
</evidence>
<dbReference type="AlphaFoldDB" id="A0A2P6PTB4"/>
<dbReference type="PANTHER" id="PTHR15561:SF0">
    <property type="entry name" value="DNA-DIRECTED RNA POLYMERASE III SUBUNIT RPC9"/>
    <property type="match status" value="1"/>
</dbReference>
<dbReference type="PANTHER" id="PTHR15561">
    <property type="entry name" value="CALCITONIN GENE-RELATED PEPTIDE-RECEPTOR COMPONENT PROTEIN"/>
    <property type="match status" value="1"/>
</dbReference>
<proteinExistence type="inferred from homology"/>
<feature type="domain" description="RNA polymerase Rpb4/RPC9 core" evidence="8">
    <location>
        <begin position="1"/>
        <end position="116"/>
    </location>
</feature>
<dbReference type="InterPro" id="IPR005574">
    <property type="entry name" value="Rpb4/RPC9"/>
</dbReference>
<dbReference type="Pfam" id="PF03874">
    <property type="entry name" value="RNA_pol_Rpb4"/>
    <property type="match status" value="1"/>
</dbReference>
<comment type="subcellular location">
    <subcellularLocation>
        <location evidence="1">Nucleus</location>
    </subcellularLocation>
</comment>
<dbReference type="STRING" id="74649.A0A2P6PTB4"/>